<dbReference type="SMART" id="SM00530">
    <property type="entry name" value="HTH_XRE"/>
    <property type="match status" value="1"/>
</dbReference>
<protein>
    <submittedName>
        <fullName evidence="2">Transcriptional regulator</fullName>
    </submittedName>
</protein>
<dbReference type="Proteomes" id="UP000612808">
    <property type="component" value="Unassembled WGS sequence"/>
</dbReference>
<dbReference type="CDD" id="cd00093">
    <property type="entry name" value="HTH_XRE"/>
    <property type="match status" value="1"/>
</dbReference>
<evidence type="ECO:0000259" key="1">
    <source>
        <dbReference type="PROSITE" id="PS50943"/>
    </source>
</evidence>
<dbReference type="EMBL" id="BOMB01000021">
    <property type="protein sequence ID" value="GID12866.1"/>
    <property type="molecule type" value="Genomic_DNA"/>
</dbReference>
<organism evidence="2 3">
    <name type="scientific">Actinocatenispora rupis</name>
    <dbReference type="NCBI Taxonomy" id="519421"/>
    <lineage>
        <taxon>Bacteria</taxon>
        <taxon>Bacillati</taxon>
        <taxon>Actinomycetota</taxon>
        <taxon>Actinomycetes</taxon>
        <taxon>Micromonosporales</taxon>
        <taxon>Micromonosporaceae</taxon>
        <taxon>Actinocatenispora</taxon>
    </lineage>
</organism>
<dbReference type="PROSITE" id="PS50943">
    <property type="entry name" value="HTH_CROC1"/>
    <property type="match status" value="1"/>
</dbReference>
<evidence type="ECO:0000313" key="3">
    <source>
        <dbReference type="Proteomes" id="UP000612808"/>
    </source>
</evidence>
<dbReference type="Gene3D" id="3.30.450.180">
    <property type="match status" value="1"/>
</dbReference>
<proteinExistence type="predicted"/>
<sequence>MTSSTPRRSTDNGLGEFLRARRARVTPSDVGLPTGAGLRRTPGLRREELAAVAGVSVDYYIRLEQGKETRPSSTVVDALARALRLDADEHGHLRALAERAARGARSGRPAPARTVRPGLRRMLDTVLPSPAYVLSRTNDVLAANEPGLRLLAGIDEWPAAQRNTVRFIFLHPNARTLFPYWERIAAETVAHLRTVAGTDPDAPDLAALVGELVVKSDEFATMWRRYDVKVKGGGRKDFEHPVVGRFGLDYEVLSAAGSDGQRIVVYQADPGTPDHDAMLLLGMTAPAAAPESESASRD</sequence>
<name>A0A8J3IZF5_9ACTN</name>
<dbReference type="RefSeq" id="WP_203659311.1">
    <property type="nucleotide sequence ID" value="NZ_BAAAZM010000008.1"/>
</dbReference>
<dbReference type="Pfam" id="PF13560">
    <property type="entry name" value="HTH_31"/>
    <property type="match status" value="1"/>
</dbReference>
<dbReference type="PANTHER" id="PTHR35010">
    <property type="entry name" value="BLL4672 PROTEIN-RELATED"/>
    <property type="match status" value="1"/>
</dbReference>
<dbReference type="Pfam" id="PF17765">
    <property type="entry name" value="MLTR_LBD"/>
    <property type="match status" value="1"/>
</dbReference>
<gene>
    <name evidence="2" type="ORF">Aru02nite_37550</name>
</gene>
<reference evidence="2" key="1">
    <citation type="submission" date="2021-01" db="EMBL/GenBank/DDBJ databases">
        <title>Whole genome shotgun sequence of Actinocatenispora rupis NBRC 107355.</title>
        <authorList>
            <person name="Komaki H."/>
            <person name="Tamura T."/>
        </authorList>
    </citation>
    <scope>NUCLEOTIDE SEQUENCE</scope>
    <source>
        <strain evidence="2">NBRC 107355</strain>
    </source>
</reference>
<dbReference type="SUPFAM" id="SSF47413">
    <property type="entry name" value="lambda repressor-like DNA-binding domains"/>
    <property type="match status" value="1"/>
</dbReference>
<evidence type="ECO:0000313" key="2">
    <source>
        <dbReference type="EMBL" id="GID12866.1"/>
    </source>
</evidence>
<dbReference type="InterPro" id="IPR041413">
    <property type="entry name" value="MLTR_LBD"/>
</dbReference>
<dbReference type="AlphaFoldDB" id="A0A8J3IZF5"/>
<feature type="domain" description="HTH cro/C1-type" evidence="1">
    <location>
        <begin position="43"/>
        <end position="90"/>
    </location>
</feature>
<dbReference type="PANTHER" id="PTHR35010:SF2">
    <property type="entry name" value="BLL4672 PROTEIN"/>
    <property type="match status" value="1"/>
</dbReference>
<keyword evidence="3" id="KW-1185">Reference proteome</keyword>
<comment type="caution">
    <text evidence="2">The sequence shown here is derived from an EMBL/GenBank/DDBJ whole genome shotgun (WGS) entry which is preliminary data.</text>
</comment>
<dbReference type="GO" id="GO:0003677">
    <property type="term" value="F:DNA binding"/>
    <property type="evidence" value="ECO:0007669"/>
    <property type="project" value="InterPro"/>
</dbReference>
<dbReference type="InterPro" id="IPR010982">
    <property type="entry name" value="Lambda_DNA-bd_dom_sf"/>
</dbReference>
<accession>A0A8J3IZF5</accession>
<dbReference type="InterPro" id="IPR001387">
    <property type="entry name" value="Cro/C1-type_HTH"/>
</dbReference>
<dbReference type="Gene3D" id="1.10.260.40">
    <property type="entry name" value="lambda repressor-like DNA-binding domains"/>
    <property type="match status" value="1"/>
</dbReference>